<evidence type="ECO:0000256" key="1">
    <source>
        <dbReference type="SAM" id="MobiDB-lite"/>
    </source>
</evidence>
<evidence type="ECO:0000313" key="2">
    <source>
        <dbReference type="EMBL" id="KAK1363335.1"/>
    </source>
</evidence>
<evidence type="ECO:0000313" key="3">
    <source>
        <dbReference type="Proteomes" id="UP001237642"/>
    </source>
</evidence>
<dbReference type="AlphaFoldDB" id="A0AAD8H9E5"/>
<dbReference type="CDD" id="cd11444">
    <property type="entry name" value="bHLH_AtIBH1_like"/>
    <property type="match status" value="1"/>
</dbReference>
<dbReference type="Proteomes" id="UP001237642">
    <property type="component" value="Unassembled WGS sequence"/>
</dbReference>
<reference evidence="2" key="1">
    <citation type="submission" date="2023-02" db="EMBL/GenBank/DDBJ databases">
        <title>Genome of toxic invasive species Heracleum sosnowskyi carries increased number of genes despite the absence of recent whole-genome duplications.</title>
        <authorList>
            <person name="Schelkunov M."/>
            <person name="Shtratnikova V."/>
            <person name="Makarenko M."/>
            <person name="Klepikova A."/>
            <person name="Omelchenko D."/>
            <person name="Novikova G."/>
            <person name="Obukhova E."/>
            <person name="Bogdanov V."/>
            <person name="Penin A."/>
            <person name="Logacheva M."/>
        </authorList>
    </citation>
    <scope>NUCLEOTIDE SEQUENCE</scope>
    <source>
        <strain evidence="2">Hsosn_3</strain>
        <tissue evidence="2">Leaf</tissue>
    </source>
</reference>
<protein>
    <recommendedName>
        <fullName evidence="4">BHLH domain-containing protein</fullName>
    </recommendedName>
</protein>
<accession>A0AAD8H9E5</accession>
<dbReference type="GO" id="GO:0006355">
    <property type="term" value="P:regulation of DNA-templated transcription"/>
    <property type="evidence" value="ECO:0007669"/>
    <property type="project" value="InterPro"/>
</dbReference>
<dbReference type="EMBL" id="JAUIZM010000009">
    <property type="protein sequence ID" value="KAK1363335.1"/>
    <property type="molecule type" value="Genomic_DNA"/>
</dbReference>
<sequence>MGSRTQVAGKKHSRRGGVNTSNFERKMKKLQTVVPGGHRLHSNEELLIHTADYIVSMKSQLMVLKNALFYKVIKNIKSESKKAIAVIAGDSDSTANLKVNGFIINLSQM</sequence>
<keyword evidence="3" id="KW-1185">Reference proteome</keyword>
<evidence type="ECO:0008006" key="4">
    <source>
        <dbReference type="Google" id="ProtNLM"/>
    </source>
</evidence>
<gene>
    <name evidence="2" type="ORF">POM88_038896</name>
</gene>
<proteinExistence type="predicted"/>
<comment type="caution">
    <text evidence="2">The sequence shown here is derived from an EMBL/GenBank/DDBJ whole genome shotgun (WGS) entry which is preliminary data.</text>
</comment>
<feature type="region of interest" description="Disordered" evidence="1">
    <location>
        <begin position="1"/>
        <end position="24"/>
    </location>
</feature>
<name>A0AAD8H9E5_9APIA</name>
<dbReference type="InterPro" id="IPR044549">
    <property type="entry name" value="bHLH_AtIBH1-like"/>
</dbReference>
<organism evidence="2 3">
    <name type="scientific">Heracleum sosnowskyi</name>
    <dbReference type="NCBI Taxonomy" id="360622"/>
    <lineage>
        <taxon>Eukaryota</taxon>
        <taxon>Viridiplantae</taxon>
        <taxon>Streptophyta</taxon>
        <taxon>Embryophyta</taxon>
        <taxon>Tracheophyta</taxon>
        <taxon>Spermatophyta</taxon>
        <taxon>Magnoliopsida</taxon>
        <taxon>eudicotyledons</taxon>
        <taxon>Gunneridae</taxon>
        <taxon>Pentapetalae</taxon>
        <taxon>asterids</taxon>
        <taxon>campanulids</taxon>
        <taxon>Apiales</taxon>
        <taxon>Apiaceae</taxon>
        <taxon>Apioideae</taxon>
        <taxon>apioid superclade</taxon>
        <taxon>Tordylieae</taxon>
        <taxon>Tordyliinae</taxon>
        <taxon>Heracleum</taxon>
    </lineage>
</organism>
<reference evidence="2" key="2">
    <citation type="submission" date="2023-05" db="EMBL/GenBank/DDBJ databases">
        <authorList>
            <person name="Schelkunov M.I."/>
        </authorList>
    </citation>
    <scope>NUCLEOTIDE SEQUENCE</scope>
    <source>
        <strain evidence="2">Hsosn_3</strain>
        <tissue evidence="2">Leaf</tissue>
    </source>
</reference>